<feature type="transmembrane region" description="Helical" evidence="4">
    <location>
        <begin position="415"/>
        <end position="437"/>
    </location>
</feature>
<evidence type="ECO:0000256" key="4">
    <source>
        <dbReference type="SAM" id="Phobius"/>
    </source>
</evidence>
<dbReference type="STRING" id="717606.PaecuDRAFT_0021"/>
<dbReference type="EMBL" id="AEDD01000001">
    <property type="protein sequence ID" value="EFM12510.1"/>
    <property type="molecule type" value="Genomic_DNA"/>
</dbReference>
<dbReference type="eggNOG" id="COG0697">
    <property type="taxonomic scope" value="Bacteria"/>
</dbReference>
<dbReference type="PANTHER" id="PTHR22550">
    <property type="entry name" value="SPORE GERMINATION PROTEIN"/>
    <property type="match status" value="1"/>
</dbReference>
<accession>E0I4H9</accession>
<dbReference type="AlphaFoldDB" id="E0I4H9"/>
<dbReference type="InterPro" id="IPR004995">
    <property type="entry name" value="Spore_Ger"/>
</dbReference>
<feature type="region of interest" description="Disordered" evidence="3">
    <location>
        <begin position="1"/>
        <end position="22"/>
    </location>
</feature>
<dbReference type="RefSeq" id="WP_006036039.1">
    <property type="nucleotide sequence ID" value="NZ_AEDD01000001.1"/>
</dbReference>
<comment type="similarity">
    <text evidence="1">Belongs to the GerABKA family.</text>
</comment>
<dbReference type="PIRSF" id="PIRSF005690">
    <property type="entry name" value="GerBA"/>
    <property type="match status" value="1"/>
</dbReference>
<feature type="transmembrane region" description="Helical" evidence="4">
    <location>
        <begin position="444"/>
        <end position="469"/>
    </location>
</feature>
<evidence type="ECO:0000313" key="6">
    <source>
        <dbReference type="Proteomes" id="UP000005387"/>
    </source>
</evidence>
<reference evidence="5 6" key="1">
    <citation type="submission" date="2010-07" db="EMBL/GenBank/DDBJ databases">
        <title>The draft genome of Paenibacillus curdlanolyticus YK9.</title>
        <authorList>
            <consortium name="US DOE Joint Genome Institute (JGI-PGF)"/>
            <person name="Lucas S."/>
            <person name="Copeland A."/>
            <person name="Lapidus A."/>
            <person name="Cheng J.-F."/>
            <person name="Bruce D."/>
            <person name="Goodwin L."/>
            <person name="Pitluck S."/>
            <person name="Land M.L."/>
            <person name="Hauser L."/>
            <person name="Chang Y.-J."/>
            <person name="Jeffries C."/>
            <person name="Anderson I.J."/>
            <person name="Johnson E."/>
            <person name="Loganathan U."/>
            <person name="Mulhopadhyay B."/>
            <person name="Kyrpides N."/>
            <person name="Woyke T.J."/>
        </authorList>
    </citation>
    <scope>NUCLEOTIDE SEQUENCE [LARGE SCALE GENOMIC DNA]</scope>
    <source>
        <strain evidence="5 6">YK9</strain>
    </source>
</reference>
<name>E0I4H9_9BACL</name>
<evidence type="ECO:0000256" key="2">
    <source>
        <dbReference type="ARBA" id="ARBA00023136"/>
    </source>
</evidence>
<evidence type="ECO:0000256" key="3">
    <source>
        <dbReference type="SAM" id="MobiDB-lite"/>
    </source>
</evidence>
<dbReference type="InterPro" id="IPR050768">
    <property type="entry name" value="UPF0353/GerABKA_families"/>
</dbReference>
<dbReference type="GO" id="GO:0009847">
    <property type="term" value="P:spore germination"/>
    <property type="evidence" value="ECO:0007669"/>
    <property type="project" value="InterPro"/>
</dbReference>
<keyword evidence="4" id="KW-0812">Transmembrane</keyword>
<feature type="transmembrane region" description="Helical" evidence="4">
    <location>
        <begin position="322"/>
        <end position="341"/>
    </location>
</feature>
<keyword evidence="2 4" id="KW-0472">Membrane</keyword>
<feature type="transmembrane region" description="Helical" evidence="4">
    <location>
        <begin position="280"/>
        <end position="302"/>
    </location>
</feature>
<organism evidence="5 6">
    <name type="scientific">Paenibacillus curdlanolyticus YK9</name>
    <dbReference type="NCBI Taxonomy" id="717606"/>
    <lineage>
        <taxon>Bacteria</taxon>
        <taxon>Bacillati</taxon>
        <taxon>Bacillota</taxon>
        <taxon>Bacilli</taxon>
        <taxon>Bacillales</taxon>
        <taxon>Paenibacillaceae</taxon>
        <taxon>Paenibacillus</taxon>
    </lineage>
</organism>
<dbReference type="Pfam" id="PF03323">
    <property type="entry name" value="GerA"/>
    <property type="match status" value="1"/>
</dbReference>
<dbReference type="PANTHER" id="PTHR22550:SF5">
    <property type="entry name" value="LEUCINE ZIPPER PROTEIN 4"/>
    <property type="match status" value="1"/>
</dbReference>
<sequence length="506" mass="55402">MPSWIPTKPNNPDQRNTNDPADLEDSCLDASLDAMLNRIQDKLGSSSDLIVRKFKLPAPLPSNAAAIYFGTLTDRQTVNEIIMTSVMNESAEWLTNHADRPSQDDSLTFLYEHLLKIGEASFIADWPSLIMSILSGKTAILVDGCDQAISCCTVGGAMRDVAEPSTQVAIRGPKDGFNESLITNIALVRRRIKNPDLIIETFKLGKTTQTNISILHMQGKADPSIVQEVKTRLLDADMEVVLESGFLEKWLEDQTATIFPTIYNTERPDAVSMYLLSGKVAVLVDGTPFALIVPTVFSQFFYTPEDYYDRVDIRVFLRSLRYITFFISLLLPSLYIAAITFHQDMIPTTFLIHTAAAREGIPFPAFVEASLMELSFEVLREAGVRMPRALGPAISIVGALVLGQAAVQAGIVSTAMLIVVSITGIASFATPAYNLAIAVRLIRLLFMIMAATLGFYGIVITLIVMLAHLSSLRSIGVPYLSSFTPFRSGAPKKARSGRKASAVKPN</sequence>
<feature type="compositionally biased region" description="Polar residues" evidence="3">
    <location>
        <begin position="8"/>
        <end position="19"/>
    </location>
</feature>
<feature type="transmembrane region" description="Helical" evidence="4">
    <location>
        <begin position="389"/>
        <end position="409"/>
    </location>
</feature>
<gene>
    <name evidence="5" type="ORF">PaecuDRAFT_0021</name>
</gene>
<evidence type="ECO:0000313" key="5">
    <source>
        <dbReference type="EMBL" id="EFM12510.1"/>
    </source>
</evidence>
<dbReference type="GO" id="GO:0016020">
    <property type="term" value="C:membrane"/>
    <property type="evidence" value="ECO:0007669"/>
    <property type="project" value="InterPro"/>
</dbReference>
<protein>
    <submittedName>
        <fullName evidence="5">GerA spore germination protein</fullName>
    </submittedName>
</protein>
<proteinExistence type="inferred from homology"/>
<dbReference type="OrthoDB" id="1726708at2"/>
<evidence type="ECO:0000256" key="1">
    <source>
        <dbReference type="ARBA" id="ARBA00005278"/>
    </source>
</evidence>
<keyword evidence="4" id="KW-1133">Transmembrane helix</keyword>
<dbReference type="Proteomes" id="UP000005387">
    <property type="component" value="Unassembled WGS sequence"/>
</dbReference>
<keyword evidence="6" id="KW-1185">Reference proteome</keyword>